<sequence length="309" mass="35594">MKKRKIPYALFLKDWSFKKGDRQVLITQGRTITSDEFDVNEMQNSIFCPKCYTNLTRSPLESSFTKDGTSAYFKHIPSYNNIDCEYRSNQGESFSYNNETEARQAIENENLVIVHGFRNQEPNLNDGNNLDDSEENYEGEVDVMSNVTIDRHRNQSYELPSKITTVRGGICRNFDRNLVKGYYLPNSNQILPLSELLNDIKKINESDDEKKLYIGRIKSTKHLGKNPSDANIRMTYLEFEEVSYKDFCIKTPNWLQRMHGINDDSIGRFILFYGAITANGIGLCVENLGFGELSLLPEKYSNIAETLFD</sequence>
<dbReference type="GeneID" id="302270394"/>
<evidence type="ECO:0000313" key="2">
    <source>
        <dbReference type="Proteomes" id="UP000254107"/>
    </source>
</evidence>
<accession>A0A378QHU7</accession>
<dbReference type="RefSeq" id="WP_115247810.1">
    <property type="nucleotide sequence ID" value="NZ_UGQC01000001.1"/>
</dbReference>
<organism evidence="1 2">
    <name type="scientific">Moraxella lacunata</name>
    <dbReference type="NCBI Taxonomy" id="477"/>
    <lineage>
        <taxon>Bacteria</taxon>
        <taxon>Pseudomonadati</taxon>
        <taxon>Pseudomonadota</taxon>
        <taxon>Gammaproteobacteria</taxon>
        <taxon>Moraxellales</taxon>
        <taxon>Moraxellaceae</taxon>
        <taxon>Moraxella</taxon>
    </lineage>
</organism>
<gene>
    <name evidence="1" type="ORF">NCTC7911_01832</name>
</gene>
<name>A0A378QHU7_MORLA</name>
<reference evidence="1 2" key="1">
    <citation type="submission" date="2018-06" db="EMBL/GenBank/DDBJ databases">
        <authorList>
            <consortium name="Pathogen Informatics"/>
            <person name="Doyle S."/>
        </authorList>
    </citation>
    <scope>NUCLEOTIDE SEQUENCE [LARGE SCALE GENOMIC DNA]</scope>
    <source>
        <strain evidence="1 2">NCTC7911</strain>
    </source>
</reference>
<keyword evidence="2" id="KW-1185">Reference proteome</keyword>
<dbReference type="Proteomes" id="UP000254107">
    <property type="component" value="Unassembled WGS sequence"/>
</dbReference>
<dbReference type="EMBL" id="UGQC01000001">
    <property type="protein sequence ID" value="STZ00435.1"/>
    <property type="molecule type" value="Genomic_DNA"/>
</dbReference>
<dbReference type="AlphaFoldDB" id="A0A378QHU7"/>
<evidence type="ECO:0000313" key="1">
    <source>
        <dbReference type="EMBL" id="STZ00435.1"/>
    </source>
</evidence>
<proteinExistence type="predicted"/>
<protein>
    <submittedName>
        <fullName evidence="1">Uncharacterized protein</fullName>
    </submittedName>
</protein>